<name>A0A918RG39_9GAMM</name>
<feature type="domain" description="Conserved hypothetical protein CHP03032" evidence="4">
    <location>
        <begin position="12"/>
        <end position="323"/>
    </location>
</feature>
<dbReference type="SMART" id="SM00028">
    <property type="entry name" value="TPR"/>
    <property type="match status" value="3"/>
</dbReference>
<dbReference type="InterPro" id="IPR011990">
    <property type="entry name" value="TPR-like_helical_dom_sf"/>
</dbReference>
<evidence type="ECO:0000259" key="4">
    <source>
        <dbReference type="Pfam" id="PF16261"/>
    </source>
</evidence>
<evidence type="ECO:0000313" key="6">
    <source>
        <dbReference type="Proteomes" id="UP000614811"/>
    </source>
</evidence>
<protein>
    <recommendedName>
        <fullName evidence="4">Conserved hypothetical protein CHP03032 domain-containing protein</fullName>
    </recommendedName>
</protein>
<feature type="repeat" description="TPR" evidence="3">
    <location>
        <begin position="420"/>
        <end position="453"/>
    </location>
</feature>
<dbReference type="EMBL" id="BMXA01000001">
    <property type="protein sequence ID" value="GGZ98703.1"/>
    <property type="molecule type" value="Genomic_DNA"/>
</dbReference>
<dbReference type="PANTHER" id="PTHR44858">
    <property type="entry name" value="TETRATRICOPEPTIDE REPEAT PROTEIN 6"/>
    <property type="match status" value="1"/>
</dbReference>
<dbReference type="InterPro" id="IPR017481">
    <property type="entry name" value="CHP03032"/>
</dbReference>
<sequence>MTDALHSQHTNTFPELLQKAGCSVVVSTYQAGKLILLRPDAASLNTHFVSLPKPMGVAYTQGRLSVGSGAQVIDYFNMNNVGPKIPPANTHDSAFLPRRTHTTGDIDIHEMGFDADGELWLVNTKMSCLCTLDLHHSVVPRWRPPFISGYDLTDRCHLNGLAMRDGQPRYVTALGTSDDPAGWRHDKAFGGMLMDMQREEFICRGLSMPHSPRWYRDQLWVLESGAGQLITINPDNGTKTVIAEVPGFCRGIDFIDRYALIGLSQVRETAVFAGLPLTQREQDRKCGVWIVDIETGQTVGFLVFSDGVQEIFSVQVLPWRYPALLDATDPLVSSSFSIPDSALAEFVAPDPRLLRFETALSHHRRHEFTQAITAYQAILQDEPEDVTTRYHLGVALSDTEQWDEAIRHLDQVTARQANHAEAHNSLGHAWAGKLNFEQALTHYDAAIQADQSYATAHFNRGCVKLLQGDFRNGWKDYEWRWKMPSFKAFNCPQPQWQGEDICDLTLLVHTEQGNGDALQFARFLPLARQRCKKLIVVCTEPLRLMFSAMSCVDEVRLPGNLPQDLFDVFCPIMSLPGALGVELDNLPTDLPYLRVPDQVVVPSLPASQRAKIGLVWAGSPTQQINHHRSCPLESMLALTRKTNFNFYSLQLPVSANDREQLAAANVTNLEIDLVSYAHTGKLALQLDMVVSVCTSVLHLAAGLGVPCVALLSPYADWRWMDDNDHSTWYPNTKVLRQSSSGDWDELMTRCAQYLGTQFD</sequence>
<dbReference type="SUPFAM" id="SSF48452">
    <property type="entry name" value="TPR-like"/>
    <property type="match status" value="1"/>
</dbReference>
<dbReference type="NCBIfam" id="TIGR03032">
    <property type="entry name" value="TIGR03032 family protein"/>
    <property type="match status" value="1"/>
</dbReference>
<proteinExistence type="predicted"/>
<dbReference type="InterPro" id="IPR019734">
    <property type="entry name" value="TPR_rpt"/>
</dbReference>
<dbReference type="SUPFAM" id="SSF63825">
    <property type="entry name" value="YWTD domain"/>
    <property type="match status" value="1"/>
</dbReference>
<dbReference type="SUPFAM" id="SSF53756">
    <property type="entry name" value="UDP-Glycosyltransferase/glycogen phosphorylase"/>
    <property type="match status" value="1"/>
</dbReference>
<dbReference type="Pfam" id="PF16261">
    <property type="entry name" value="DUF4915"/>
    <property type="match status" value="1"/>
</dbReference>
<dbReference type="Gene3D" id="3.40.50.2000">
    <property type="entry name" value="Glycogen Phosphorylase B"/>
    <property type="match status" value="1"/>
</dbReference>
<gene>
    <name evidence="5" type="ORF">GCM10008090_04060</name>
</gene>
<accession>A0A918RG39</accession>
<reference evidence="5" key="1">
    <citation type="journal article" date="2014" name="Int. J. Syst. Evol. Microbiol.">
        <title>Complete genome sequence of Corynebacterium casei LMG S-19264T (=DSM 44701T), isolated from a smear-ripened cheese.</title>
        <authorList>
            <consortium name="US DOE Joint Genome Institute (JGI-PGF)"/>
            <person name="Walter F."/>
            <person name="Albersmeier A."/>
            <person name="Kalinowski J."/>
            <person name="Ruckert C."/>
        </authorList>
    </citation>
    <scope>NUCLEOTIDE SEQUENCE</scope>
    <source>
        <strain evidence="5">KCTC 12711</strain>
    </source>
</reference>
<keyword evidence="1" id="KW-0677">Repeat</keyword>
<keyword evidence="2 3" id="KW-0802">TPR repeat</keyword>
<reference evidence="5" key="2">
    <citation type="submission" date="2020-09" db="EMBL/GenBank/DDBJ databases">
        <authorList>
            <person name="Sun Q."/>
            <person name="Kim S."/>
        </authorList>
    </citation>
    <scope>NUCLEOTIDE SEQUENCE</scope>
    <source>
        <strain evidence="5">KCTC 12711</strain>
    </source>
</reference>
<dbReference type="Pfam" id="PF14559">
    <property type="entry name" value="TPR_19"/>
    <property type="match status" value="1"/>
</dbReference>
<dbReference type="RefSeq" id="WP_189398336.1">
    <property type="nucleotide sequence ID" value="NZ_BMXA01000001.1"/>
</dbReference>
<evidence type="ECO:0000256" key="1">
    <source>
        <dbReference type="ARBA" id="ARBA00022737"/>
    </source>
</evidence>
<dbReference type="InterPro" id="IPR050498">
    <property type="entry name" value="Ycf3"/>
</dbReference>
<evidence type="ECO:0000313" key="5">
    <source>
        <dbReference type="EMBL" id="GGZ98703.1"/>
    </source>
</evidence>
<dbReference type="Proteomes" id="UP000614811">
    <property type="component" value="Unassembled WGS sequence"/>
</dbReference>
<comment type="caution">
    <text evidence="5">The sequence shown here is derived from an EMBL/GenBank/DDBJ whole genome shotgun (WGS) entry which is preliminary data.</text>
</comment>
<evidence type="ECO:0000256" key="3">
    <source>
        <dbReference type="PROSITE-ProRule" id="PRU00339"/>
    </source>
</evidence>
<dbReference type="AlphaFoldDB" id="A0A918RG39"/>
<dbReference type="PROSITE" id="PS50005">
    <property type="entry name" value="TPR"/>
    <property type="match status" value="1"/>
</dbReference>
<keyword evidence="6" id="KW-1185">Reference proteome</keyword>
<evidence type="ECO:0000256" key="2">
    <source>
        <dbReference type="ARBA" id="ARBA00022803"/>
    </source>
</evidence>
<organism evidence="5 6">
    <name type="scientific">Arenicella chitinivorans</name>
    <dbReference type="NCBI Taxonomy" id="1329800"/>
    <lineage>
        <taxon>Bacteria</taxon>
        <taxon>Pseudomonadati</taxon>
        <taxon>Pseudomonadota</taxon>
        <taxon>Gammaproteobacteria</taxon>
        <taxon>Arenicellales</taxon>
        <taxon>Arenicellaceae</taxon>
        <taxon>Arenicella</taxon>
    </lineage>
</organism>
<dbReference type="Gene3D" id="1.25.40.10">
    <property type="entry name" value="Tetratricopeptide repeat domain"/>
    <property type="match status" value="1"/>
</dbReference>
<dbReference type="PANTHER" id="PTHR44858:SF1">
    <property type="entry name" value="UDP-N-ACETYLGLUCOSAMINE--PEPTIDE N-ACETYLGLUCOSAMINYLTRANSFERASE SPINDLY-RELATED"/>
    <property type="match status" value="1"/>
</dbReference>